<keyword evidence="2" id="KW-0808">Transferase</keyword>
<dbReference type="PROSITE" id="PS50158">
    <property type="entry name" value="ZF_CCHC"/>
    <property type="match status" value="1"/>
</dbReference>
<dbReference type="SUPFAM" id="SSF56672">
    <property type="entry name" value="DNA/RNA polymerases"/>
    <property type="match status" value="2"/>
</dbReference>
<keyword evidence="8" id="KW-0479">Metal-binding</keyword>
<dbReference type="CDD" id="cd00303">
    <property type="entry name" value="retropepsin_like"/>
    <property type="match status" value="1"/>
</dbReference>
<evidence type="ECO:0000256" key="8">
    <source>
        <dbReference type="PROSITE-ProRule" id="PRU00047"/>
    </source>
</evidence>
<keyword evidence="6" id="KW-0378">Hydrolase</keyword>
<evidence type="ECO:0000259" key="10">
    <source>
        <dbReference type="PROSITE" id="PS50878"/>
    </source>
</evidence>
<proteinExistence type="predicted"/>
<dbReference type="Gene3D" id="3.30.70.270">
    <property type="match status" value="3"/>
</dbReference>
<dbReference type="Gene3D" id="3.10.10.10">
    <property type="entry name" value="HIV Type 1 Reverse Transcriptase, subunit A, domain 1"/>
    <property type="match status" value="2"/>
</dbReference>
<dbReference type="Gene3D" id="2.40.70.10">
    <property type="entry name" value="Acid Proteases"/>
    <property type="match status" value="1"/>
</dbReference>
<gene>
    <name evidence="11" type="ORF">Tco_0991958</name>
</gene>
<evidence type="ECO:0000259" key="9">
    <source>
        <dbReference type="PROSITE" id="PS50158"/>
    </source>
</evidence>
<keyword evidence="4" id="KW-0540">Nuclease</keyword>
<evidence type="ECO:0000256" key="5">
    <source>
        <dbReference type="ARBA" id="ARBA00022759"/>
    </source>
</evidence>
<dbReference type="Gene3D" id="3.10.20.370">
    <property type="match status" value="1"/>
</dbReference>
<feature type="domain" description="CCHC-type" evidence="9">
    <location>
        <begin position="205"/>
        <end position="220"/>
    </location>
</feature>
<dbReference type="Pfam" id="PF17917">
    <property type="entry name" value="RT_RNaseH"/>
    <property type="match status" value="1"/>
</dbReference>
<dbReference type="GO" id="GO:0003964">
    <property type="term" value="F:RNA-directed DNA polymerase activity"/>
    <property type="evidence" value="ECO:0007669"/>
    <property type="project" value="UniProtKB-KW"/>
</dbReference>
<keyword evidence="3" id="KW-0548">Nucleotidyltransferase</keyword>
<dbReference type="CDD" id="cd01647">
    <property type="entry name" value="RT_LTR"/>
    <property type="match status" value="2"/>
</dbReference>
<dbReference type="InterPro" id="IPR021109">
    <property type="entry name" value="Peptidase_aspartic_dom_sf"/>
</dbReference>
<dbReference type="PROSITE" id="PS50878">
    <property type="entry name" value="RT_POL"/>
    <property type="match status" value="1"/>
</dbReference>
<reference evidence="11" key="2">
    <citation type="submission" date="2022-01" db="EMBL/GenBank/DDBJ databases">
        <authorList>
            <person name="Yamashiro T."/>
            <person name="Shiraishi A."/>
            <person name="Satake H."/>
            <person name="Nakayama K."/>
        </authorList>
    </citation>
    <scope>NUCLEOTIDE SEQUENCE</scope>
</reference>
<reference evidence="11" key="1">
    <citation type="journal article" date="2022" name="Int. J. Mol. Sci.">
        <title>Draft Genome of Tanacetum Coccineum: Genomic Comparison of Closely Related Tanacetum-Family Plants.</title>
        <authorList>
            <person name="Yamashiro T."/>
            <person name="Shiraishi A."/>
            <person name="Nakayama K."/>
            <person name="Satake H."/>
        </authorList>
    </citation>
    <scope>NUCLEOTIDE SEQUENCE</scope>
</reference>
<dbReference type="SUPFAM" id="SSF57756">
    <property type="entry name" value="Retrovirus zinc finger-like domains"/>
    <property type="match status" value="1"/>
</dbReference>
<evidence type="ECO:0000256" key="3">
    <source>
        <dbReference type="ARBA" id="ARBA00022695"/>
    </source>
</evidence>
<evidence type="ECO:0000256" key="2">
    <source>
        <dbReference type="ARBA" id="ARBA00022679"/>
    </source>
</evidence>
<comment type="caution">
    <text evidence="11">The sequence shown here is derived from an EMBL/GenBank/DDBJ whole genome shotgun (WGS) entry which is preliminary data.</text>
</comment>
<keyword evidence="8" id="KW-0862">Zinc</keyword>
<dbReference type="PANTHER" id="PTHR24559:SF427">
    <property type="entry name" value="RNA-DIRECTED DNA POLYMERASE"/>
    <property type="match status" value="1"/>
</dbReference>
<evidence type="ECO:0000256" key="7">
    <source>
        <dbReference type="ARBA" id="ARBA00022918"/>
    </source>
</evidence>
<organism evidence="11 12">
    <name type="scientific">Tanacetum coccineum</name>
    <dbReference type="NCBI Taxonomy" id="301880"/>
    <lineage>
        <taxon>Eukaryota</taxon>
        <taxon>Viridiplantae</taxon>
        <taxon>Streptophyta</taxon>
        <taxon>Embryophyta</taxon>
        <taxon>Tracheophyta</taxon>
        <taxon>Spermatophyta</taxon>
        <taxon>Magnoliopsida</taxon>
        <taxon>eudicotyledons</taxon>
        <taxon>Gunneridae</taxon>
        <taxon>Pentapetalae</taxon>
        <taxon>asterids</taxon>
        <taxon>campanulids</taxon>
        <taxon>Asterales</taxon>
        <taxon>Asteraceae</taxon>
        <taxon>Asteroideae</taxon>
        <taxon>Anthemideae</taxon>
        <taxon>Anthemidinae</taxon>
        <taxon>Tanacetum</taxon>
    </lineage>
</organism>
<dbReference type="CDD" id="cd09274">
    <property type="entry name" value="RNase_HI_RT_Ty3"/>
    <property type="match status" value="1"/>
</dbReference>
<keyword evidence="12" id="KW-1185">Reference proteome</keyword>
<evidence type="ECO:0000313" key="11">
    <source>
        <dbReference type="EMBL" id="GJT56904.1"/>
    </source>
</evidence>
<dbReference type="InterPro" id="IPR000477">
    <property type="entry name" value="RT_dom"/>
</dbReference>
<dbReference type="PANTHER" id="PTHR24559">
    <property type="entry name" value="TRANSPOSON TY3-I GAG-POL POLYPROTEIN"/>
    <property type="match status" value="1"/>
</dbReference>
<dbReference type="InterPro" id="IPR043502">
    <property type="entry name" value="DNA/RNA_pol_sf"/>
</dbReference>
<evidence type="ECO:0000256" key="4">
    <source>
        <dbReference type="ARBA" id="ARBA00022722"/>
    </source>
</evidence>
<accession>A0ABQ5F1I6</accession>
<dbReference type="Proteomes" id="UP001151760">
    <property type="component" value="Unassembled WGS sequence"/>
</dbReference>
<dbReference type="InterPro" id="IPR043128">
    <property type="entry name" value="Rev_trsase/Diguanyl_cyclase"/>
</dbReference>
<dbReference type="InterPro" id="IPR053134">
    <property type="entry name" value="RNA-dir_DNA_polymerase"/>
</dbReference>
<protein>
    <recommendedName>
        <fullName evidence="1">RNA-directed DNA polymerase</fullName>
        <ecNumber evidence="1">2.7.7.49</ecNumber>
    </recommendedName>
</protein>
<dbReference type="Pfam" id="PF00078">
    <property type="entry name" value="RVT_1"/>
    <property type="match status" value="2"/>
</dbReference>
<dbReference type="SUPFAM" id="SSF50630">
    <property type="entry name" value="Acid proteases"/>
    <property type="match status" value="1"/>
</dbReference>
<keyword evidence="5" id="KW-0255">Endonuclease</keyword>
<dbReference type="InterPro" id="IPR001878">
    <property type="entry name" value="Znf_CCHC"/>
</dbReference>
<dbReference type="EMBL" id="BQNB010016887">
    <property type="protein sequence ID" value="GJT56904.1"/>
    <property type="molecule type" value="Genomic_DNA"/>
</dbReference>
<evidence type="ECO:0000256" key="6">
    <source>
        <dbReference type="ARBA" id="ARBA00022801"/>
    </source>
</evidence>
<sequence>MHTTMIPEQVKTQKIQVGVQEHCSSVYSKIDLRSGYHQLRVRDEDIPKTAFRTRYRYYEFQVMPFGLTNAPAVFMDLMNRIRIVQFLGHLIDSQGLHVDPTKIKAVKNWTSPTTPTEIRQFLGLAGYYRRFIKDFSKIAKAYTATSTENNGYTGNRPLCKKCTLDHTGPCTVKCNICNKVAHLTKNCRNKGPTTGSNLLPVTVTCHACGEKGHYANPCRKTTNNNSQGRAYMLRDRNAHQNPNVVMGMFLLNQYLARVLFDSGANKSFVSISLSSKLNIPPITIDTFYDIEMADGNLVSTNTVIQGAILTLLNQPFKINLMPIKLGSFNVVIGMDWLSKYHARIICDEKVVHIPIDGETLIIREVGLEDIPVVREFPKVFPKDLPSLPPVRQVEFQIDLIPGATPVARAPYRLAPSEMQELSNQLQELADRGFIRPSTSPWGAPVLFVKKKDGSFRMCIDYRELNKLTVKNRYPLPRIDDLFDQLQGSSVYSKIDLRSGYHQLRVRDEDIPKTAFRTRYGHYEFQVMPFGLTNAPAVFMDLMNRVCKPYLDKFVIVFIDDILIYSRNKEEHANHLRIILELLKKEKLYVKFSKCDFWIRIRFIKDFSKIAKSLTELTQKNKKYIWGEDQESAFQLLKQKLCEAPILALPEGNDDFVIYYNASHQGLGAVLMQREKVIAYASRQLKPNEENYTTHDLELGAVVFALKIWRHYLYGTKCTVFTDHKSLQHILDQKELNMRQRRWLELLADYNCEIRYHPGKANVVADALSRKERIKPL</sequence>
<keyword evidence="8" id="KW-0863">Zinc-finger</keyword>
<dbReference type="SMART" id="SM00343">
    <property type="entry name" value="ZnF_C2HC"/>
    <property type="match status" value="2"/>
</dbReference>
<dbReference type="Pfam" id="PF08284">
    <property type="entry name" value="RVP_2"/>
    <property type="match status" value="1"/>
</dbReference>
<name>A0ABQ5F1I6_9ASTR</name>
<evidence type="ECO:0000313" key="12">
    <source>
        <dbReference type="Proteomes" id="UP001151760"/>
    </source>
</evidence>
<dbReference type="InterPro" id="IPR041373">
    <property type="entry name" value="RT_RNaseH"/>
</dbReference>
<evidence type="ECO:0000256" key="1">
    <source>
        <dbReference type="ARBA" id="ARBA00012493"/>
    </source>
</evidence>
<dbReference type="EC" id="2.7.7.49" evidence="1"/>
<dbReference type="InterPro" id="IPR036875">
    <property type="entry name" value="Znf_CCHC_sf"/>
</dbReference>
<feature type="domain" description="Reverse transcriptase" evidence="10">
    <location>
        <begin position="429"/>
        <end position="613"/>
    </location>
</feature>
<keyword evidence="7 11" id="KW-0695">RNA-directed DNA polymerase</keyword>